<dbReference type="SUPFAM" id="SSF56024">
    <property type="entry name" value="Phospholipase D/nuclease"/>
    <property type="match status" value="1"/>
</dbReference>
<reference evidence="2" key="1">
    <citation type="submission" date="2021-01" db="EMBL/GenBank/DDBJ databases">
        <title>Whole genome shotgun sequence of Planotetraspora thailandica NBRC 104271.</title>
        <authorList>
            <person name="Komaki H."/>
            <person name="Tamura T."/>
        </authorList>
    </citation>
    <scope>NUCLEOTIDE SEQUENCE</scope>
    <source>
        <strain evidence="2">NBRC 104271</strain>
    </source>
</reference>
<evidence type="ECO:0000259" key="1">
    <source>
        <dbReference type="SMART" id="SM00421"/>
    </source>
</evidence>
<dbReference type="InterPro" id="IPR016032">
    <property type="entry name" value="Sig_transdc_resp-reg_C-effctor"/>
</dbReference>
<name>A0A8J3V0H9_9ACTN</name>
<dbReference type="Proteomes" id="UP000605992">
    <property type="component" value="Unassembled WGS sequence"/>
</dbReference>
<dbReference type="Gene3D" id="1.10.10.10">
    <property type="entry name" value="Winged helix-like DNA-binding domain superfamily/Winged helix DNA-binding domain"/>
    <property type="match status" value="1"/>
</dbReference>
<organism evidence="2 3">
    <name type="scientific">Planotetraspora thailandica</name>
    <dbReference type="NCBI Taxonomy" id="487172"/>
    <lineage>
        <taxon>Bacteria</taxon>
        <taxon>Bacillati</taxon>
        <taxon>Actinomycetota</taxon>
        <taxon>Actinomycetes</taxon>
        <taxon>Streptosporangiales</taxon>
        <taxon>Streptosporangiaceae</taxon>
        <taxon>Planotetraspora</taxon>
    </lineage>
</organism>
<proteinExistence type="predicted"/>
<evidence type="ECO:0000313" key="2">
    <source>
        <dbReference type="EMBL" id="GII54371.1"/>
    </source>
</evidence>
<gene>
    <name evidence="2" type="ORF">Pth03_27600</name>
</gene>
<feature type="domain" description="HTH luxR-type" evidence="1">
    <location>
        <begin position="188"/>
        <end position="245"/>
    </location>
</feature>
<dbReference type="InterPro" id="IPR000792">
    <property type="entry name" value="Tscrpt_reg_LuxR_C"/>
</dbReference>
<dbReference type="InterPro" id="IPR036388">
    <property type="entry name" value="WH-like_DNA-bd_sf"/>
</dbReference>
<dbReference type="SUPFAM" id="SSF46894">
    <property type="entry name" value="C-terminal effector domain of the bipartite response regulators"/>
    <property type="match status" value="1"/>
</dbReference>
<dbReference type="Pfam" id="PF00196">
    <property type="entry name" value="GerE"/>
    <property type="match status" value="1"/>
</dbReference>
<dbReference type="SMART" id="SM00421">
    <property type="entry name" value="HTH_LUXR"/>
    <property type="match status" value="1"/>
</dbReference>
<evidence type="ECO:0000313" key="3">
    <source>
        <dbReference type="Proteomes" id="UP000605992"/>
    </source>
</evidence>
<dbReference type="PANTHER" id="PTHR34293:SF1">
    <property type="entry name" value="HTH-TYPE TRANSCRIPTIONAL REGULATOR TRMBL2"/>
    <property type="match status" value="1"/>
</dbReference>
<dbReference type="PANTHER" id="PTHR34293">
    <property type="entry name" value="HTH-TYPE TRANSCRIPTIONAL REGULATOR TRMBL2"/>
    <property type="match status" value="1"/>
</dbReference>
<protein>
    <recommendedName>
        <fullName evidence="1">HTH luxR-type domain-containing protein</fullName>
    </recommendedName>
</protein>
<dbReference type="InterPro" id="IPR051797">
    <property type="entry name" value="TrmB-like"/>
</dbReference>
<dbReference type="AlphaFoldDB" id="A0A8J3V0H9"/>
<sequence length="251" mass="27553">MLYGIAAELAELARRAADQADRTDISSAAVHNLHVINGNGSSDPGNLNEEVRTELAQAEHEILMAQSDGGWSGALLEDSLDVMLEKITAGVAMHVLFQHSKRFDQVAKSCVHTITAHGGSVRTLPEIFDQLLIVDRVSAFIPANAERSTIVRITEPAAVRFMAEVFDGAWDRAEPFPFVPTCASQAASEVIPEIRESILRLLSEGRTDREIARRLGLSLRSIQAHVARLKEDFGAQNRFQLGYHVASMKTR</sequence>
<keyword evidence="3" id="KW-1185">Reference proteome</keyword>
<dbReference type="EMBL" id="BOOR01000017">
    <property type="protein sequence ID" value="GII54371.1"/>
    <property type="molecule type" value="Genomic_DNA"/>
</dbReference>
<accession>A0A8J3V0H9</accession>
<dbReference type="GO" id="GO:0003677">
    <property type="term" value="F:DNA binding"/>
    <property type="evidence" value="ECO:0007669"/>
    <property type="project" value="InterPro"/>
</dbReference>
<comment type="caution">
    <text evidence="2">The sequence shown here is derived from an EMBL/GenBank/DDBJ whole genome shotgun (WGS) entry which is preliminary data.</text>
</comment>
<dbReference type="GO" id="GO:0006355">
    <property type="term" value="P:regulation of DNA-templated transcription"/>
    <property type="evidence" value="ECO:0007669"/>
    <property type="project" value="InterPro"/>
</dbReference>
<dbReference type="CDD" id="cd06170">
    <property type="entry name" value="LuxR_C_like"/>
    <property type="match status" value="1"/>
</dbReference>